<dbReference type="Gene3D" id="3.40.50.1460">
    <property type="match status" value="1"/>
</dbReference>
<dbReference type="Proteomes" id="UP000828390">
    <property type="component" value="Unassembled WGS sequence"/>
</dbReference>
<gene>
    <name evidence="2" type="ORF">DPMN_014631</name>
</gene>
<accession>A0A9D4NA08</accession>
<proteinExistence type="predicted"/>
<name>A0A9D4NA08_DREPO</name>
<dbReference type="EMBL" id="JAIWYP010000001">
    <property type="protein sequence ID" value="KAH3890546.1"/>
    <property type="molecule type" value="Genomic_DNA"/>
</dbReference>
<reference evidence="2" key="2">
    <citation type="submission" date="2020-11" db="EMBL/GenBank/DDBJ databases">
        <authorList>
            <person name="McCartney M.A."/>
            <person name="Auch B."/>
            <person name="Kono T."/>
            <person name="Mallez S."/>
            <person name="Becker A."/>
            <person name="Gohl D.M."/>
            <person name="Silverstein K.A.T."/>
            <person name="Koren S."/>
            <person name="Bechman K.B."/>
            <person name="Herman A."/>
            <person name="Abrahante J.E."/>
            <person name="Garbe J."/>
        </authorList>
    </citation>
    <scope>NUCLEOTIDE SEQUENCE</scope>
    <source>
        <strain evidence="2">Duluth1</strain>
        <tissue evidence="2">Whole animal</tissue>
    </source>
</reference>
<dbReference type="InterPro" id="IPR011600">
    <property type="entry name" value="Pept_C14_caspase"/>
</dbReference>
<keyword evidence="3" id="KW-1185">Reference proteome</keyword>
<reference evidence="2" key="1">
    <citation type="journal article" date="2019" name="bioRxiv">
        <title>The Genome of the Zebra Mussel, Dreissena polymorpha: A Resource for Invasive Species Research.</title>
        <authorList>
            <person name="McCartney M.A."/>
            <person name="Auch B."/>
            <person name="Kono T."/>
            <person name="Mallez S."/>
            <person name="Zhang Y."/>
            <person name="Obille A."/>
            <person name="Becker A."/>
            <person name="Abrahante J.E."/>
            <person name="Garbe J."/>
            <person name="Badalamenti J.P."/>
            <person name="Herman A."/>
            <person name="Mangelson H."/>
            <person name="Liachko I."/>
            <person name="Sullivan S."/>
            <person name="Sone E.D."/>
            <person name="Koren S."/>
            <person name="Silverstein K.A.T."/>
            <person name="Beckman K.B."/>
            <person name="Gohl D.M."/>
        </authorList>
    </citation>
    <scope>NUCLEOTIDE SEQUENCE</scope>
    <source>
        <strain evidence="2">Duluth1</strain>
        <tissue evidence="2">Whole animal</tissue>
    </source>
</reference>
<protein>
    <recommendedName>
        <fullName evidence="1">Peptidase C14 caspase domain-containing protein</fullName>
    </recommendedName>
</protein>
<sequence>MNKLKKICRTSSVTVWDDEGLDDCCEICLVNEPITVGFDGHDIGSKEQTLCSNRISTCCSCMRNSYINPIKCHTCGETIKPFINADWGAILVHGYDGENKEVFKKDITQFEKVITSKVLPAMCMSSENVIICENKEQIDRAIATLFKNNIETVMFVYSGHNDDGGRGLQLGKDEFYPLNELSDKLNKLKKKKANFDKVIVFLDCCYPDKINLKDLKLIQINATAPTVEAKADTNTGSPFLQYVIQAFTATANGKGCNVPKCECSDILQDSFITLDTLWDYLNEHFKNGELKLDMPFMNADNISLQDTVLAYNCNFKVQFEFTILYPGKKETLSMRVLPSEFNTFDQLKSIGAAEVIKHVCDMISDNSSIITKVADTLSIEINTGPRSKHIQEVDTIEKLLLAWTSKRILRCTARPLYSINVGKPVGRLLKGVPEIRNAHQAALQKCAMKDQHLTDIKKYKDQIDKIQNADYLSILDMIIHQTKEEQLKGNRWEISFFDLPNSFTLVHLSLVKIGGI</sequence>
<feature type="domain" description="Peptidase C14 caspase" evidence="1">
    <location>
        <begin position="135"/>
        <end position="252"/>
    </location>
</feature>
<organism evidence="2 3">
    <name type="scientific">Dreissena polymorpha</name>
    <name type="common">Zebra mussel</name>
    <name type="synonym">Mytilus polymorpha</name>
    <dbReference type="NCBI Taxonomy" id="45954"/>
    <lineage>
        <taxon>Eukaryota</taxon>
        <taxon>Metazoa</taxon>
        <taxon>Spiralia</taxon>
        <taxon>Lophotrochozoa</taxon>
        <taxon>Mollusca</taxon>
        <taxon>Bivalvia</taxon>
        <taxon>Autobranchia</taxon>
        <taxon>Heteroconchia</taxon>
        <taxon>Euheterodonta</taxon>
        <taxon>Imparidentia</taxon>
        <taxon>Neoheterodontei</taxon>
        <taxon>Myida</taxon>
        <taxon>Dreissenoidea</taxon>
        <taxon>Dreissenidae</taxon>
        <taxon>Dreissena</taxon>
    </lineage>
</organism>
<evidence type="ECO:0000313" key="3">
    <source>
        <dbReference type="Proteomes" id="UP000828390"/>
    </source>
</evidence>
<dbReference type="GO" id="GO:0006508">
    <property type="term" value="P:proteolysis"/>
    <property type="evidence" value="ECO:0007669"/>
    <property type="project" value="InterPro"/>
</dbReference>
<dbReference type="InterPro" id="IPR029030">
    <property type="entry name" value="Caspase-like_dom_sf"/>
</dbReference>
<dbReference type="SUPFAM" id="SSF52129">
    <property type="entry name" value="Caspase-like"/>
    <property type="match status" value="1"/>
</dbReference>
<evidence type="ECO:0000259" key="1">
    <source>
        <dbReference type="Pfam" id="PF00656"/>
    </source>
</evidence>
<evidence type="ECO:0000313" key="2">
    <source>
        <dbReference type="EMBL" id="KAH3890546.1"/>
    </source>
</evidence>
<dbReference type="Pfam" id="PF00656">
    <property type="entry name" value="Peptidase_C14"/>
    <property type="match status" value="1"/>
</dbReference>
<dbReference type="AlphaFoldDB" id="A0A9D4NA08"/>
<comment type="caution">
    <text evidence="2">The sequence shown here is derived from an EMBL/GenBank/DDBJ whole genome shotgun (WGS) entry which is preliminary data.</text>
</comment>
<dbReference type="GO" id="GO:0004197">
    <property type="term" value="F:cysteine-type endopeptidase activity"/>
    <property type="evidence" value="ECO:0007669"/>
    <property type="project" value="InterPro"/>
</dbReference>